<comment type="caution">
    <text evidence="1">The sequence shown here is derived from an EMBL/GenBank/DDBJ whole genome shotgun (WGS) entry which is preliminary data.</text>
</comment>
<sequence>MLVKRRQLPFGLLPAGRCSALLLRNLCRGLASVVSRPLRRRIRRTTRLASAGRTLATPYLLSSRCLLPGSRRRRTLWKGSFKTRLILPCADWRPSTSGTSQTSLTSWWVWSAVHRSGSTLTSIEDSRAPMTWTPSSTT</sequence>
<dbReference type="AlphaFoldDB" id="A0A6A3S6I2"/>
<evidence type="ECO:0000313" key="1">
    <source>
        <dbReference type="EMBL" id="KAE9110845.1"/>
    </source>
</evidence>
<proteinExistence type="predicted"/>
<gene>
    <name evidence="1" type="ORF">PF006_g20352</name>
</gene>
<protein>
    <submittedName>
        <fullName evidence="1">Uncharacterized protein</fullName>
    </submittedName>
</protein>
<organism evidence="1 2">
    <name type="scientific">Phytophthora fragariae</name>
    <dbReference type="NCBI Taxonomy" id="53985"/>
    <lineage>
        <taxon>Eukaryota</taxon>
        <taxon>Sar</taxon>
        <taxon>Stramenopiles</taxon>
        <taxon>Oomycota</taxon>
        <taxon>Peronosporomycetes</taxon>
        <taxon>Peronosporales</taxon>
        <taxon>Peronosporaceae</taxon>
        <taxon>Phytophthora</taxon>
    </lineage>
</organism>
<accession>A0A6A3S6I2</accession>
<evidence type="ECO:0000313" key="2">
    <source>
        <dbReference type="Proteomes" id="UP000440732"/>
    </source>
</evidence>
<dbReference type="EMBL" id="QXGA01001768">
    <property type="protein sequence ID" value="KAE9110845.1"/>
    <property type="molecule type" value="Genomic_DNA"/>
</dbReference>
<name>A0A6A3S6I2_9STRA</name>
<reference evidence="1 2" key="1">
    <citation type="submission" date="2018-08" db="EMBL/GenBank/DDBJ databases">
        <title>Genomic investigation of the strawberry pathogen Phytophthora fragariae indicates pathogenicity is determined by transcriptional variation in three key races.</title>
        <authorList>
            <person name="Adams T.M."/>
            <person name="Armitage A.D."/>
            <person name="Sobczyk M.K."/>
            <person name="Bates H.J."/>
            <person name="Dunwell J.M."/>
            <person name="Nellist C.F."/>
            <person name="Harrison R.J."/>
        </authorList>
    </citation>
    <scope>NUCLEOTIDE SEQUENCE [LARGE SCALE GENOMIC DNA]</scope>
    <source>
        <strain evidence="1 2">NOV-5</strain>
    </source>
</reference>
<dbReference type="Proteomes" id="UP000440732">
    <property type="component" value="Unassembled WGS sequence"/>
</dbReference>